<keyword evidence="2" id="KW-1185">Reference proteome</keyword>
<dbReference type="Proteomes" id="UP000887569">
    <property type="component" value="Unplaced"/>
</dbReference>
<sequence>MELSCTTPRVSLASRIVEASDLLCFDNDDQKVQTIQPIWAQKTGGYCWQLCKNEIVVSPMIKMSCGREVDSDRPKPPKRSPPSLTSKIRRKRPDKDERIGNAELEAQTHKKQASNESCLCHENLLDAARKESHLWAVRERREMETIPCRELWSRREKSGLDT</sequence>
<evidence type="ECO:0000313" key="3">
    <source>
        <dbReference type="WBParaSite" id="PgR181_g008_t01"/>
    </source>
</evidence>
<feature type="compositionally biased region" description="Basic and acidic residues" evidence="1">
    <location>
        <begin position="66"/>
        <end position="75"/>
    </location>
</feature>
<accession>A0A915CIJ4</accession>
<dbReference type="WBParaSite" id="PgR181_g008_t01">
    <property type="protein sequence ID" value="PgR181_g008_t01"/>
    <property type="gene ID" value="PgR181_g008"/>
</dbReference>
<evidence type="ECO:0000256" key="1">
    <source>
        <dbReference type="SAM" id="MobiDB-lite"/>
    </source>
</evidence>
<reference evidence="3" key="1">
    <citation type="submission" date="2022-11" db="UniProtKB">
        <authorList>
            <consortium name="WormBaseParasite"/>
        </authorList>
    </citation>
    <scope>IDENTIFICATION</scope>
</reference>
<evidence type="ECO:0000313" key="2">
    <source>
        <dbReference type="Proteomes" id="UP000887569"/>
    </source>
</evidence>
<feature type="region of interest" description="Disordered" evidence="1">
    <location>
        <begin position="66"/>
        <end position="115"/>
    </location>
</feature>
<protein>
    <submittedName>
        <fullName evidence="3">Uncharacterized protein</fullName>
    </submittedName>
</protein>
<name>A0A915CIJ4_PARUN</name>
<proteinExistence type="predicted"/>
<dbReference type="AlphaFoldDB" id="A0A915CIJ4"/>
<organism evidence="2 3">
    <name type="scientific">Parascaris univalens</name>
    <name type="common">Nematode worm</name>
    <dbReference type="NCBI Taxonomy" id="6257"/>
    <lineage>
        <taxon>Eukaryota</taxon>
        <taxon>Metazoa</taxon>
        <taxon>Ecdysozoa</taxon>
        <taxon>Nematoda</taxon>
        <taxon>Chromadorea</taxon>
        <taxon>Rhabditida</taxon>
        <taxon>Spirurina</taxon>
        <taxon>Ascaridomorpha</taxon>
        <taxon>Ascaridoidea</taxon>
        <taxon>Ascarididae</taxon>
        <taxon>Parascaris</taxon>
    </lineage>
</organism>